<protein>
    <recommendedName>
        <fullName evidence="1">Heterokaryon incompatibility domain-containing protein</fullName>
    </recommendedName>
</protein>
<sequence length="381" mass="41959">MALSSEADSTPAVLRNVKNASLADTSHLCESCKRMDRVIRQMCEDKRSSIPRPFRTKKMVEECSSTCALCKLILDNSTWSHSSSNSDDLFISSDYYLNDGITTLNITSDTELFELPVQLSILTNEGSPSAVAGHVSGRCVKPASNFDCAKRWLKDCLENHVHGSNTDESRPSRLVAVGGEYYPPIFLVDGSTINEDYVALSHCWGMGETLRTTKENLSSFQDSIPWNQLPKTFRDALQVARGLGIGYIWIDSLCIIQDDIVDWGTESAKMAGVYNNALLTIMAASASDSRDGCFLSGISEHEMVALPYTDNDGATSLSVFASIPSPGYDDVVLRGPLFKRAWVFQERLLSKRKLILALIKCTGTVMVQYSPNLSFMVTAQP</sequence>
<feature type="domain" description="Heterokaryon incompatibility" evidence="1">
    <location>
        <begin position="197"/>
        <end position="346"/>
    </location>
</feature>
<dbReference type="OrthoDB" id="3474306at2759"/>
<comment type="caution">
    <text evidence="2">The sequence shown here is derived from an EMBL/GenBank/DDBJ whole genome shotgun (WGS) entry which is preliminary data.</text>
</comment>
<accession>A0A8T9C2Q8</accession>
<dbReference type="PANTHER" id="PTHR33112:SF16">
    <property type="entry name" value="HETEROKARYON INCOMPATIBILITY DOMAIN-CONTAINING PROTEIN"/>
    <property type="match status" value="1"/>
</dbReference>
<evidence type="ECO:0000259" key="1">
    <source>
        <dbReference type="Pfam" id="PF06985"/>
    </source>
</evidence>
<dbReference type="Pfam" id="PF06985">
    <property type="entry name" value="HET"/>
    <property type="match status" value="1"/>
</dbReference>
<organism evidence="2 3">
    <name type="scientific">Lachnellula suecica</name>
    <dbReference type="NCBI Taxonomy" id="602035"/>
    <lineage>
        <taxon>Eukaryota</taxon>
        <taxon>Fungi</taxon>
        <taxon>Dikarya</taxon>
        <taxon>Ascomycota</taxon>
        <taxon>Pezizomycotina</taxon>
        <taxon>Leotiomycetes</taxon>
        <taxon>Helotiales</taxon>
        <taxon>Lachnaceae</taxon>
        <taxon>Lachnellula</taxon>
    </lineage>
</organism>
<dbReference type="EMBL" id="QGMK01001145">
    <property type="protein sequence ID" value="TVY73230.1"/>
    <property type="molecule type" value="Genomic_DNA"/>
</dbReference>
<dbReference type="AlphaFoldDB" id="A0A8T9C2Q8"/>
<name>A0A8T9C2Q8_9HELO</name>
<keyword evidence="3" id="KW-1185">Reference proteome</keyword>
<evidence type="ECO:0000313" key="2">
    <source>
        <dbReference type="EMBL" id="TVY73230.1"/>
    </source>
</evidence>
<reference evidence="2 3" key="1">
    <citation type="submission" date="2018-05" db="EMBL/GenBank/DDBJ databases">
        <title>Genome sequencing and assembly of the regulated plant pathogen Lachnellula willkommii and related sister species for the development of diagnostic species identification markers.</title>
        <authorList>
            <person name="Giroux E."/>
            <person name="Bilodeau G."/>
        </authorList>
    </citation>
    <scope>NUCLEOTIDE SEQUENCE [LARGE SCALE GENOMIC DNA]</scope>
    <source>
        <strain evidence="2 3">CBS 268.59</strain>
    </source>
</reference>
<proteinExistence type="predicted"/>
<evidence type="ECO:0000313" key="3">
    <source>
        <dbReference type="Proteomes" id="UP000469558"/>
    </source>
</evidence>
<gene>
    <name evidence="2" type="ORF">LSUE1_G007579</name>
</gene>
<dbReference type="PANTHER" id="PTHR33112">
    <property type="entry name" value="DOMAIN PROTEIN, PUTATIVE-RELATED"/>
    <property type="match status" value="1"/>
</dbReference>
<dbReference type="Proteomes" id="UP000469558">
    <property type="component" value="Unassembled WGS sequence"/>
</dbReference>
<dbReference type="InterPro" id="IPR010730">
    <property type="entry name" value="HET"/>
</dbReference>